<dbReference type="AlphaFoldDB" id="A0A0M6YEK6"/>
<proteinExistence type="predicted"/>
<reference evidence="3" key="1">
    <citation type="submission" date="2015-07" db="EMBL/GenBank/DDBJ databases">
        <authorList>
            <person name="Rodrigo-Torres Lidia"/>
            <person name="Arahal R.David."/>
        </authorList>
    </citation>
    <scope>NUCLEOTIDE SEQUENCE [LARGE SCALE GENOMIC DNA]</scope>
    <source>
        <strain evidence="3">CECT 4801</strain>
    </source>
</reference>
<keyword evidence="3" id="KW-1185">Reference proteome</keyword>
<dbReference type="Proteomes" id="UP000048926">
    <property type="component" value="Unassembled WGS sequence"/>
</dbReference>
<evidence type="ECO:0000259" key="1">
    <source>
        <dbReference type="Pfam" id="PF08808"/>
    </source>
</evidence>
<organism evidence="2 3">
    <name type="scientific">Roseibium aggregatum</name>
    <dbReference type="NCBI Taxonomy" id="187304"/>
    <lineage>
        <taxon>Bacteria</taxon>
        <taxon>Pseudomonadati</taxon>
        <taxon>Pseudomonadota</taxon>
        <taxon>Alphaproteobacteria</taxon>
        <taxon>Hyphomicrobiales</taxon>
        <taxon>Stappiaceae</taxon>
        <taxon>Roseibium</taxon>
    </lineage>
</organism>
<name>A0A0M6YEK6_9HYPH</name>
<dbReference type="Pfam" id="PF08808">
    <property type="entry name" value="RES"/>
    <property type="match status" value="1"/>
</dbReference>
<evidence type="ECO:0000313" key="2">
    <source>
        <dbReference type="EMBL" id="CTQ47240.1"/>
    </source>
</evidence>
<protein>
    <recommendedName>
        <fullName evidence="1">RES domain-containing protein</fullName>
    </recommendedName>
</protein>
<sequence>MTQGLDGRMKPMTMVQYNVDCEDIVDLTDEGVRKNLGITLRDMSGPWMWVHGPEEDHLPATWDIADALMDGGHAGILVPSFAVGAKPEFTNLVLWDWSDKLPHQVLVYDPDEQLPKDASSWD</sequence>
<feature type="domain" description="RES" evidence="1">
    <location>
        <begin position="10"/>
        <end position="116"/>
    </location>
</feature>
<gene>
    <name evidence="2" type="ORF">LAL4801_05702</name>
</gene>
<dbReference type="InterPro" id="IPR014914">
    <property type="entry name" value="RES_dom"/>
</dbReference>
<evidence type="ECO:0000313" key="3">
    <source>
        <dbReference type="Proteomes" id="UP000048926"/>
    </source>
</evidence>
<accession>A0A0M6YEK6</accession>
<dbReference type="EMBL" id="CXST01000006">
    <property type="protein sequence ID" value="CTQ47240.1"/>
    <property type="molecule type" value="Genomic_DNA"/>
</dbReference>